<evidence type="ECO:0000313" key="3">
    <source>
        <dbReference type="Proteomes" id="UP000789390"/>
    </source>
</evidence>
<feature type="transmembrane region" description="Helical" evidence="1">
    <location>
        <begin position="15"/>
        <end position="33"/>
    </location>
</feature>
<dbReference type="Gene3D" id="3.40.190.10">
    <property type="entry name" value="Periplasmic binding protein-like II"/>
    <property type="match status" value="1"/>
</dbReference>
<dbReference type="EMBL" id="CAKKLH010000168">
    <property type="protein sequence ID" value="CAH0105017.1"/>
    <property type="molecule type" value="Genomic_DNA"/>
</dbReference>
<dbReference type="Proteomes" id="UP000789390">
    <property type="component" value="Unassembled WGS sequence"/>
</dbReference>
<protein>
    <submittedName>
        <fullName evidence="2">Uncharacterized protein</fullName>
    </submittedName>
</protein>
<organism evidence="2 3">
    <name type="scientific">Daphnia galeata</name>
    <dbReference type="NCBI Taxonomy" id="27404"/>
    <lineage>
        <taxon>Eukaryota</taxon>
        <taxon>Metazoa</taxon>
        <taxon>Ecdysozoa</taxon>
        <taxon>Arthropoda</taxon>
        <taxon>Crustacea</taxon>
        <taxon>Branchiopoda</taxon>
        <taxon>Diplostraca</taxon>
        <taxon>Cladocera</taxon>
        <taxon>Anomopoda</taxon>
        <taxon>Daphniidae</taxon>
        <taxon>Daphnia</taxon>
    </lineage>
</organism>
<sequence>MTEGGNTYRPKWKNGGILLSSSVAITIFFLIGLTTSQSSHLKTHVDYRGANLKFVVFHNPPFDTFIRNPNGTFIFYGVALNVLQWMAANFNFTYTLVAVNQTLVDTFGTHEASFYQLINDKVF</sequence>
<dbReference type="OrthoDB" id="5984008at2759"/>
<proteinExistence type="predicted"/>
<keyword evidence="1" id="KW-1133">Transmembrane helix</keyword>
<accession>A0A8J2W4K5</accession>
<keyword evidence="3" id="KW-1185">Reference proteome</keyword>
<keyword evidence="1" id="KW-0472">Membrane</keyword>
<evidence type="ECO:0000313" key="2">
    <source>
        <dbReference type="EMBL" id="CAH0105017.1"/>
    </source>
</evidence>
<dbReference type="AlphaFoldDB" id="A0A8J2W4K5"/>
<reference evidence="2" key="1">
    <citation type="submission" date="2021-11" db="EMBL/GenBank/DDBJ databases">
        <authorList>
            <person name="Schell T."/>
        </authorList>
    </citation>
    <scope>NUCLEOTIDE SEQUENCE</scope>
    <source>
        <strain evidence="2">M5</strain>
    </source>
</reference>
<keyword evidence="1" id="KW-0812">Transmembrane</keyword>
<evidence type="ECO:0000256" key="1">
    <source>
        <dbReference type="SAM" id="Phobius"/>
    </source>
</evidence>
<gene>
    <name evidence="2" type="ORF">DGAL_LOCUS7972</name>
</gene>
<comment type="caution">
    <text evidence="2">The sequence shown here is derived from an EMBL/GenBank/DDBJ whole genome shotgun (WGS) entry which is preliminary data.</text>
</comment>
<name>A0A8J2W4K5_9CRUS</name>